<dbReference type="CDD" id="cd01948">
    <property type="entry name" value="EAL"/>
    <property type="match status" value="1"/>
</dbReference>
<dbReference type="Proteomes" id="UP000703038">
    <property type="component" value="Unassembled WGS sequence"/>
</dbReference>
<protein>
    <submittedName>
        <fullName evidence="3">Diguanylate cyclase (GGDEF)-like protein</fullName>
    </submittedName>
</protein>
<dbReference type="Gene3D" id="3.30.450.20">
    <property type="entry name" value="PAS domain"/>
    <property type="match status" value="1"/>
</dbReference>
<dbReference type="InterPro" id="IPR000160">
    <property type="entry name" value="GGDEF_dom"/>
</dbReference>
<dbReference type="InterPro" id="IPR035919">
    <property type="entry name" value="EAL_sf"/>
</dbReference>
<dbReference type="InterPro" id="IPR003018">
    <property type="entry name" value="GAF"/>
</dbReference>
<dbReference type="PANTHER" id="PTHR44757:SF2">
    <property type="entry name" value="BIOFILM ARCHITECTURE MAINTENANCE PROTEIN MBAA"/>
    <property type="match status" value="1"/>
</dbReference>
<gene>
    <name evidence="3" type="ORF">JOE42_003005</name>
</gene>
<dbReference type="SUPFAM" id="SSF55781">
    <property type="entry name" value="GAF domain-like"/>
    <property type="match status" value="1"/>
</dbReference>
<dbReference type="InterPro" id="IPR001633">
    <property type="entry name" value="EAL_dom"/>
</dbReference>
<dbReference type="Pfam" id="PF13188">
    <property type="entry name" value="PAS_8"/>
    <property type="match status" value="1"/>
</dbReference>
<dbReference type="SMART" id="SM00267">
    <property type="entry name" value="GGDEF"/>
    <property type="match status" value="1"/>
</dbReference>
<evidence type="ECO:0000313" key="3">
    <source>
        <dbReference type="EMBL" id="MBM7416272.1"/>
    </source>
</evidence>
<dbReference type="Pfam" id="PF00990">
    <property type="entry name" value="GGDEF"/>
    <property type="match status" value="1"/>
</dbReference>
<accession>A0ABS2KWI9</accession>
<dbReference type="InterPro" id="IPR029016">
    <property type="entry name" value="GAF-like_dom_sf"/>
</dbReference>
<dbReference type="PANTHER" id="PTHR44757">
    <property type="entry name" value="DIGUANYLATE CYCLASE DGCP"/>
    <property type="match status" value="1"/>
</dbReference>
<dbReference type="InterPro" id="IPR052155">
    <property type="entry name" value="Biofilm_reg_signaling"/>
</dbReference>
<dbReference type="InterPro" id="IPR035965">
    <property type="entry name" value="PAS-like_dom_sf"/>
</dbReference>
<dbReference type="Pfam" id="PF00563">
    <property type="entry name" value="EAL"/>
    <property type="match status" value="1"/>
</dbReference>
<dbReference type="SMART" id="SM00065">
    <property type="entry name" value="GAF"/>
    <property type="match status" value="1"/>
</dbReference>
<proteinExistence type="predicted"/>
<dbReference type="EMBL" id="JAFBBK010000001">
    <property type="protein sequence ID" value="MBM7416272.1"/>
    <property type="molecule type" value="Genomic_DNA"/>
</dbReference>
<comment type="caution">
    <text evidence="3">The sequence shown here is derived from an EMBL/GenBank/DDBJ whole genome shotgun (WGS) entry which is preliminary data.</text>
</comment>
<dbReference type="RefSeq" id="WP_204869110.1">
    <property type="nucleotide sequence ID" value="NZ_JAFBBK010000001.1"/>
</dbReference>
<dbReference type="Pfam" id="PF13185">
    <property type="entry name" value="GAF_2"/>
    <property type="match status" value="1"/>
</dbReference>
<dbReference type="SUPFAM" id="SSF55073">
    <property type="entry name" value="Nucleotide cyclase"/>
    <property type="match status" value="1"/>
</dbReference>
<dbReference type="Gene3D" id="3.30.70.270">
    <property type="match status" value="1"/>
</dbReference>
<feature type="domain" description="GGDEF" evidence="2">
    <location>
        <begin position="341"/>
        <end position="473"/>
    </location>
</feature>
<evidence type="ECO:0000259" key="1">
    <source>
        <dbReference type="PROSITE" id="PS50883"/>
    </source>
</evidence>
<dbReference type="PROSITE" id="PS50887">
    <property type="entry name" value="GGDEF"/>
    <property type="match status" value="1"/>
</dbReference>
<dbReference type="NCBIfam" id="TIGR00254">
    <property type="entry name" value="GGDEF"/>
    <property type="match status" value="1"/>
</dbReference>
<name>A0ABS2KWI9_9NOCA</name>
<sequence length="744" mass="79347">MTGSLNSGGSDSGDVGDRRTVLAALTAIAESSQDGVVVFDRNTSVRYANAAARTILEFPAHENPSARDLVADTAASTLDLVLAELNATGAWTGRIAVGSPARPILVSAWVLGPTDGHEVVVATLVDGSERQEREEELVDALTAVRRRAREQRIIAGLNRAALTGSFDDLVATALQSIVDLVGATHAVVFRRRGADRLAVHAATFEPPDEETLPSGSSTLAGHALEREEVIVCADTRDETRFDVTLLEDHDLRSGIAAPVRGGDGTWGVLVVYRTEPHTPSADTLSFVVTVAAVLASAVRRSDLERELRYRSLHDPLTQLANRTLAYQRIDSALGVSREDGTLTAVILVDLHDFRTINDSFGHGAGDAVLTAVAPMLTRTVRPSDTVARFGGDEFLLVCPGLRSTFDAIGVAQGVLAMFRRPLTIGNRTTTVTACMGISVGYGEHTAAEMVRQADVAMGGAKKEGPGSYELYDKVQGGEALRRLTIASELRSAIENDDLDVAYQPVFDVRSGRMTGVEALARWTTSSLGVVGPDEFVPAAERAGLIGPLGSWVLRRACTEAARWQTGDPVELRVNVSPLQLRQRTFASSLADTLERTGLAPDLLGIEITETLWLEDTSAVKNNLDELHRMGIKILLDDFGVGHSSLDYLTRFPILDAIKIDRSFVADLPTEQSEAVIRAVVSVADAFGLDVVGEGVETTAQLDSLVRCGCGYAQGYLMARPLPPGDVTALVASGGRMNVDAGPAR</sequence>
<dbReference type="SUPFAM" id="SSF141868">
    <property type="entry name" value="EAL domain-like"/>
    <property type="match status" value="1"/>
</dbReference>
<organism evidence="3 4">
    <name type="scientific">Rhodococcoides corynebacterioides</name>
    <dbReference type="NCBI Taxonomy" id="53972"/>
    <lineage>
        <taxon>Bacteria</taxon>
        <taxon>Bacillati</taxon>
        <taxon>Actinomycetota</taxon>
        <taxon>Actinomycetes</taxon>
        <taxon>Mycobacteriales</taxon>
        <taxon>Nocardiaceae</taxon>
        <taxon>Rhodococcoides</taxon>
    </lineage>
</organism>
<dbReference type="SMART" id="SM00052">
    <property type="entry name" value="EAL"/>
    <property type="match status" value="1"/>
</dbReference>
<dbReference type="CDD" id="cd01949">
    <property type="entry name" value="GGDEF"/>
    <property type="match status" value="1"/>
</dbReference>
<evidence type="ECO:0000313" key="4">
    <source>
        <dbReference type="Proteomes" id="UP000703038"/>
    </source>
</evidence>
<dbReference type="InterPro" id="IPR000014">
    <property type="entry name" value="PAS"/>
</dbReference>
<keyword evidence="4" id="KW-1185">Reference proteome</keyword>
<dbReference type="PROSITE" id="PS50883">
    <property type="entry name" value="EAL"/>
    <property type="match status" value="1"/>
</dbReference>
<feature type="domain" description="EAL" evidence="1">
    <location>
        <begin position="482"/>
        <end position="734"/>
    </location>
</feature>
<dbReference type="InterPro" id="IPR029787">
    <property type="entry name" value="Nucleotide_cyclase"/>
</dbReference>
<evidence type="ECO:0000259" key="2">
    <source>
        <dbReference type="PROSITE" id="PS50887"/>
    </source>
</evidence>
<dbReference type="InterPro" id="IPR043128">
    <property type="entry name" value="Rev_trsase/Diguanyl_cyclase"/>
</dbReference>
<dbReference type="Gene3D" id="3.30.450.40">
    <property type="match status" value="1"/>
</dbReference>
<reference evidence="3 4" key="1">
    <citation type="submission" date="2021-01" db="EMBL/GenBank/DDBJ databases">
        <title>Genomics of switchgrass bacterial isolates.</title>
        <authorList>
            <person name="Shade A."/>
        </authorList>
    </citation>
    <scope>NUCLEOTIDE SEQUENCE [LARGE SCALE GENOMIC DNA]</scope>
    <source>
        <strain evidence="3 4">PvP111</strain>
    </source>
</reference>
<dbReference type="Gene3D" id="3.20.20.450">
    <property type="entry name" value="EAL domain"/>
    <property type="match status" value="1"/>
</dbReference>
<dbReference type="SUPFAM" id="SSF55785">
    <property type="entry name" value="PYP-like sensor domain (PAS domain)"/>
    <property type="match status" value="1"/>
</dbReference>